<keyword evidence="2" id="KW-1185">Reference proteome</keyword>
<comment type="caution">
    <text evidence="1">The sequence shown here is derived from an EMBL/GenBank/DDBJ whole genome shotgun (WGS) entry which is preliminary data.</text>
</comment>
<accession>A0ABU8RPH1</accession>
<protein>
    <recommendedName>
        <fullName evidence="3">Lipoprotein with Yx(FWY)xxD motif</fullName>
    </recommendedName>
</protein>
<evidence type="ECO:0008006" key="3">
    <source>
        <dbReference type="Google" id="ProtNLM"/>
    </source>
</evidence>
<sequence length="138" mass="13914">MSGHGPSFGAATTAHLAGFSVLVVIAAAVSSCGASTPEPREDGLAVAYYEPTGTGGDGALLTGVVEDLDGCLVVQGDDIDGEEPYVPVFATNDSTAREIRQGTTVNLGGGAPRVFAGDWAYPDACPAAGPYWVVAQPE</sequence>
<proteinExistence type="predicted"/>
<organism evidence="1 2">
    <name type="scientific">Pseudokineococcus basanitobsidens</name>
    <dbReference type="NCBI Taxonomy" id="1926649"/>
    <lineage>
        <taxon>Bacteria</taxon>
        <taxon>Bacillati</taxon>
        <taxon>Actinomycetota</taxon>
        <taxon>Actinomycetes</taxon>
        <taxon>Kineosporiales</taxon>
        <taxon>Kineosporiaceae</taxon>
        <taxon>Pseudokineococcus</taxon>
    </lineage>
</organism>
<reference evidence="1 2" key="1">
    <citation type="journal article" date="2017" name="Int. J. Syst. Evol. Microbiol.">
        <title>Pseudokineococcus basanitobsidens sp. nov., isolated from volcanic rock.</title>
        <authorList>
            <person name="Lee D.W."/>
            <person name="Park M.Y."/>
            <person name="Kim J.J."/>
            <person name="Kim B.S."/>
        </authorList>
    </citation>
    <scope>NUCLEOTIDE SEQUENCE [LARGE SCALE GENOMIC DNA]</scope>
    <source>
        <strain evidence="1 2">DSM 103726</strain>
    </source>
</reference>
<evidence type="ECO:0000313" key="2">
    <source>
        <dbReference type="Proteomes" id="UP001387100"/>
    </source>
</evidence>
<gene>
    <name evidence="1" type="ORF">WDZ17_16775</name>
</gene>
<dbReference type="Proteomes" id="UP001387100">
    <property type="component" value="Unassembled WGS sequence"/>
</dbReference>
<evidence type="ECO:0000313" key="1">
    <source>
        <dbReference type="EMBL" id="MEJ5946950.1"/>
    </source>
</evidence>
<dbReference type="EMBL" id="JBBIAA010000043">
    <property type="protein sequence ID" value="MEJ5946950.1"/>
    <property type="molecule type" value="Genomic_DNA"/>
</dbReference>
<name>A0ABU8RPH1_9ACTN</name>